<organism evidence="1 2">
    <name type="scientific">Adhaeribacter soli</name>
    <dbReference type="NCBI Taxonomy" id="2607655"/>
    <lineage>
        <taxon>Bacteria</taxon>
        <taxon>Pseudomonadati</taxon>
        <taxon>Bacteroidota</taxon>
        <taxon>Cytophagia</taxon>
        <taxon>Cytophagales</taxon>
        <taxon>Hymenobacteraceae</taxon>
        <taxon>Adhaeribacter</taxon>
    </lineage>
</organism>
<keyword evidence="2" id="KW-1185">Reference proteome</keyword>
<evidence type="ECO:0000313" key="1">
    <source>
        <dbReference type="EMBL" id="KAA9327336.1"/>
    </source>
</evidence>
<comment type="caution">
    <text evidence="1">The sequence shown here is derived from an EMBL/GenBank/DDBJ whole genome shotgun (WGS) entry which is preliminary data.</text>
</comment>
<dbReference type="EMBL" id="VTWT01000009">
    <property type="protein sequence ID" value="KAA9327336.1"/>
    <property type="molecule type" value="Genomic_DNA"/>
</dbReference>
<reference evidence="1 2" key="1">
    <citation type="submission" date="2019-09" db="EMBL/GenBank/DDBJ databases">
        <title>Genome sequence of Adhaeribacter sp. M2.</title>
        <authorList>
            <person name="Srinivasan S."/>
        </authorList>
    </citation>
    <scope>NUCLEOTIDE SEQUENCE [LARGE SCALE GENOMIC DNA]</scope>
    <source>
        <strain evidence="1 2">M2</strain>
    </source>
</reference>
<protein>
    <submittedName>
        <fullName evidence="1">Uncharacterized protein</fullName>
    </submittedName>
</protein>
<name>A0A5N1IQW4_9BACT</name>
<gene>
    <name evidence="1" type="ORF">F0P94_15575</name>
</gene>
<dbReference type="Proteomes" id="UP000326570">
    <property type="component" value="Unassembled WGS sequence"/>
</dbReference>
<dbReference type="AlphaFoldDB" id="A0A5N1IQW4"/>
<proteinExistence type="predicted"/>
<dbReference type="RefSeq" id="WP_150904840.1">
    <property type="nucleotide sequence ID" value="NZ_VTWT01000009.1"/>
</dbReference>
<sequence length="155" mass="17572">MKSEITLIFEENDGTLNWLFNIIAYAHHISDDKVKGMLEPMMKEFLHPDSYKKLIELSDKNIPEEELITEHLNKGLIRFSSPTIKVRGQKIKAMSYMIEQAGAMQKAAEGEDVPESIMTLFKGHQGILDRMKEVVTKAIEDAGAKNVKIESFSSM</sequence>
<accession>A0A5N1IQW4</accession>
<evidence type="ECO:0000313" key="2">
    <source>
        <dbReference type="Proteomes" id="UP000326570"/>
    </source>
</evidence>